<dbReference type="InterPro" id="IPR017850">
    <property type="entry name" value="Alkaline_phosphatase_core_sf"/>
</dbReference>
<dbReference type="EMBL" id="VSSQ01064894">
    <property type="protein sequence ID" value="MPN17710.1"/>
    <property type="molecule type" value="Genomic_DNA"/>
</dbReference>
<comment type="caution">
    <text evidence="2">The sequence shown here is derived from an EMBL/GenBank/DDBJ whole genome shotgun (WGS) entry which is preliminary data.</text>
</comment>
<sequence length="63" mass="7162">MLIMPDHPTPIATKTHARDAVPFIIYTSSHDEKGTETFDEEMARSTNIYYKNGVELCKAFLKS</sequence>
<protein>
    <recommendedName>
        <fullName evidence="1">Metalloenzyme domain-containing protein</fullName>
    </recommendedName>
</protein>
<name>A0A645FVI1_9ZZZZ</name>
<reference evidence="2" key="1">
    <citation type="submission" date="2019-08" db="EMBL/GenBank/DDBJ databases">
        <authorList>
            <person name="Kucharzyk K."/>
            <person name="Murdoch R.W."/>
            <person name="Higgins S."/>
            <person name="Loffler F."/>
        </authorList>
    </citation>
    <scope>NUCLEOTIDE SEQUENCE</scope>
</reference>
<proteinExistence type="predicted"/>
<dbReference type="GO" id="GO:0046872">
    <property type="term" value="F:metal ion binding"/>
    <property type="evidence" value="ECO:0007669"/>
    <property type="project" value="InterPro"/>
</dbReference>
<dbReference type="InterPro" id="IPR006124">
    <property type="entry name" value="Metalloenzyme"/>
</dbReference>
<organism evidence="2">
    <name type="scientific">bioreactor metagenome</name>
    <dbReference type="NCBI Taxonomy" id="1076179"/>
    <lineage>
        <taxon>unclassified sequences</taxon>
        <taxon>metagenomes</taxon>
        <taxon>ecological metagenomes</taxon>
    </lineage>
</organism>
<evidence type="ECO:0000259" key="1">
    <source>
        <dbReference type="Pfam" id="PF01676"/>
    </source>
</evidence>
<evidence type="ECO:0000313" key="2">
    <source>
        <dbReference type="EMBL" id="MPN17710.1"/>
    </source>
</evidence>
<dbReference type="Gene3D" id="3.40.720.10">
    <property type="entry name" value="Alkaline Phosphatase, subunit A"/>
    <property type="match status" value="1"/>
</dbReference>
<accession>A0A645FVI1</accession>
<dbReference type="AlphaFoldDB" id="A0A645FVI1"/>
<dbReference type="GO" id="GO:0003824">
    <property type="term" value="F:catalytic activity"/>
    <property type="evidence" value="ECO:0007669"/>
    <property type="project" value="InterPro"/>
</dbReference>
<gene>
    <name evidence="2" type="ORF">SDC9_165065</name>
</gene>
<dbReference type="Pfam" id="PF01676">
    <property type="entry name" value="Metalloenzyme"/>
    <property type="match status" value="1"/>
</dbReference>
<feature type="domain" description="Metalloenzyme" evidence="1">
    <location>
        <begin position="1"/>
        <end position="39"/>
    </location>
</feature>